<keyword evidence="5 7" id="KW-0472">Membrane</keyword>
<dbReference type="EMBL" id="JAMWBK010000008">
    <property type="protein sequence ID" value="KAJ8902686.1"/>
    <property type="molecule type" value="Genomic_DNA"/>
</dbReference>
<evidence type="ECO:0000313" key="12">
    <source>
        <dbReference type="EMBL" id="KAJ8902686.1"/>
    </source>
</evidence>
<feature type="compositionally biased region" description="Polar residues" evidence="8">
    <location>
        <begin position="557"/>
        <end position="566"/>
    </location>
</feature>
<dbReference type="GO" id="GO:0016020">
    <property type="term" value="C:membrane"/>
    <property type="evidence" value="ECO:0007669"/>
    <property type="project" value="UniProtKB-SubCell"/>
</dbReference>
<dbReference type="AlphaFoldDB" id="A0AAV8UML9"/>
<dbReference type="Pfam" id="PF01595">
    <property type="entry name" value="CNNM"/>
    <property type="match status" value="1"/>
</dbReference>
<dbReference type="PROSITE" id="PS51371">
    <property type="entry name" value="CBS"/>
    <property type="match status" value="1"/>
</dbReference>
<evidence type="ECO:0000256" key="3">
    <source>
        <dbReference type="ARBA" id="ARBA00022737"/>
    </source>
</evidence>
<keyword evidence="2 7" id="KW-0812">Transmembrane</keyword>
<feature type="transmembrane region" description="Helical" evidence="9">
    <location>
        <begin position="144"/>
        <end position="163"/>
    </location>
</feature>
<feature type="transmembrane region" description="Helical" evidence="9">
    <location>
        <begin position="31"/>
        <end position="55"/>
    </location>
</feature>
<evidence type="ECO:0008006" key="14">
    <source>
        <dbReference type="Google" id="ProtNLM"/>
    </source>
</evidence>
<feature type="region of interest" description="Disordered" evidence="8">
    <location>
        <begin position="504"/>
        <end position="654"/>
    </location>
</feature>
<dbReference type="InterPro" id="IPR046342">
    <property type="entry name" value="CBS_dom_sf"/>
</dbReference>
<keyword evidence="3" id="KW-0677">Repeat</keyword>
<feature type="transmembrane region" description="Helical" evidence="9">
    <location>
        <begin position="87"/>
        <end position="107"/>
    </location>
</feature>
<dbReference type="GO" id="GO:0010960">
    <property type="term" value="P:magnesium ion homeostasis"/>
    <property type="evidence" value="ECO:0007669"/>
    <property type="project" value="InterPro"/>
</dbReference>
<dbReference type="Pfam" id="PF00571">
    <property type="entry name" value="CBS"/>
    <property type="match status" value="1"/>
</dbReference>
<evidence type="ECO:0000256" key="5">
    <source>
        <dbReference type="ARBA" id="ARBA00023136"/>
    </source>
</evidence>
<keyword evidence="4 7" id="KW-1133">Transmembrane helix</keyword>
<dbReference type="CDD" id="cd04590">
    <property type="entry name" value="CBS_pair_CorC_HlyC_assoc"/>
    <property type="match status" value="1"/>
</dbReference>
<evidence type="ECO:0000256" key="1">
    <source>
        <dbReference type="ARBA" id="ARBA00004141"/>
    </source>
</evidence>
<feature type="compositionally biased region" description="Polar residues" evidence="8">
    <location>
        <begin position="514"/>
        <end position="530"/>
    </location>
</feature>
<organism evidence="12 13">
    <name type="scientific">Rhodosorus marinus</name>
    <dbReference type="NCBI Taxonomy" id="101924"/>
    <lineage>
        <taxon>Eukaryota</taxon>
        <taxon>Rhodophyta</taxon>
        <taxon>Stylonematophyceae</taxon>
        <taxon>Stylonematales</taxon>
        <taxon>Stylonemataceae</taxon>
        <taxon>Rhodosorus</taxon>
    </lineage>
</organism>
<feature type="domain" description="CBS" evidence="10">
    <location>
        <begin position="298"/>
        <end position="364"/>
    </location>
</feature>
<keyword evidence="6" id="KW-0129">CBS domain</keyword>
<evidence type="ECO:0000256" key="2">
    <source>
        <dbReference type="ARBA" id="ARBA00022692"/>
    </source>
</evidence>
<evidence type="ECO:0000256" key="8">
    <source>
        <dbReference type="SAM" id="MobiDB-lite"/>
    </source>
</evidence>
<dbReference type="FunFam" id="3.10.580.10:FF:000006">
    <property type="entry name" value="DUF21 and CBS domain protein"/>
    <property type="match status" value="1"/>
</dbReference>
<feature type="compositionally biased region" description="Basic and acidic residues" evidence="8">
    <location>
        <begin position="582"/>
        <end position="601"/>
    </location>
</feature>
<dbReference type="InterPro" id="IPR044751">
    <property type="entry name" value="Ion_transp-like_CBS"/>
</dbReference>
<feature type="domain" description="CNNM transmembrane" evidence="11">
    <location>
        <begin position="24"/>
        <end position="206"/>
    </location>
</feature>
<evidence type="ECO:0000256" key="7">
    <source>
        <dbReference type="PROSITE-ProRule" id="PRU01193"/>
    </source>
</evidence>
<dbReference type="PANTHER" id="PTHR12064:SF94">
    <property type="entry name" value="UNEXTENDED PROTEIN"/>
    <property type="match status" value="1"/>
</dbReference>
<accession>A0AAV8UML9</accession>
<dbReference type="InterPro" id="IPR002550">
    <property type="entry name" value="CNNM"/>
</dbReference>
<evidence type="ECO:0000259" key="10">
    <source>
        <dbReference type="PROSITE" id="PS51371"/>
    </source>
</evidence>
<protein>
    <recommendedName>
        <fullName evidence="14">CNNM transmembrane domain-containing protein</fullName>
    </recommendedName>
</protein>
<feature type="compositionally biased region" description="Low complexity" evidence="8">
    <location>
        <begin position="608"/>
        <end position="619"/>
    </location>
</feature>
<feature type="compositionally biased region" description="Basic residues" evidence="8">
    <location>
        <begin position="639"/>
        <end position="654"/>
    </location>
</feature>
<dbReference type="Proteomes" id="UP001157974">
    <property type="component" value="Unassembled WGS sequence"/>
</dbReference>
<evidence type="ECO:0000256" key="4">
    <source>
        <dbReference type="ARBA" id="ARBA00022989"/>
    </source>
</evidence>
<dbReference type="PANTHER" id="PTHR12064">
    <property type="entry name" value="METAL TRANSPORTER CNNM"/>
    <property type="match status" value="1"/>
</dbReference>
<comment type="subcellular location">
    <subcellularLocation>
        <location evidence="1">Membrane</location>
        <topology evidence="1">Multi-pass membrane protein</topology>
    </subcellularLocation>
</comment>
<dbReference type="InterPro" id="IPR000644">
    <property type="entry name" value="CBS_dom"/>
</dbReference>
<dbReference type="InterPro" id="IPR045095">
    <property type="entry name" value="ACDP"/>
</dbReference>
<name>A0AAV8UML9_9RHOD</name>
<evidence type="ECO:0000256" key="9">
    <source>
        <dbReference type="SAM" id="Phobius"/>
    </source>
</evidence>
<reference evidence="12 13" key="1">
    <citation type="journal article" date="2023" name="Nat. Commun.">
        <title>Origin of minicircular mitochondrial genomes in red algae.</title>
        <authorList>
            <person name="Lee Y."/>
            <person name="Cho C.H."/>
            <person name="Lee Y.M."/>
            <person name="Park S.I."/>
            <person name="Yang J.H."/>
            <person name="West J.A."/>
            <person name="Bhattacharya D."/>
            <person name="Yoon H.S."/>
        </authorList>
    </citation>
    <scope>NUCLEOTIDE SEQUENCE [LARGE SCALE GENOMIC DNA]</scope>
    <source>
        <strain evidence="12 13">CCMP1338</strain>
        <tissue evidence="12">Whole cell</tissue>
    </source>
</reference>
<gene>
    <name evidence="12" type="ORF">NDN08_006006</name>
</gene>
<dbReference type="Gene3D" id="3.10.580.10">
    <property type="entry name" value="CBS-domain"/>
    <property type="match status" value="1"/>
</dbReference>
<keyword evidence="13" id="KW-1185">Reference proteome</keyword>
<evidence type="ECO:0000259" key="11">
    <source>
        <dbReference type="PROSITE" id="PS51846"/>
    </source>
</evidence>
<proteinExistence type="predicted"/>
<evidence type="ECO:0000256" key="6">
    <source>
        <dbReference type="PROSITE-ProRule" id="PRU00703"/>
    </source>
</evidence>
<feature type="transmembrane region" description="Helical" evidence="9">
    <location>
        <begin position="113"/>
        <end position="132"/>
    </location>
</feature>
<sequence length="654" mass="71628">MVVNVPVTWIMRAADASAEASPLQVLPIWSLYLLAMGCLSLAAVVAGLTLGLMSLDMVGLEILQSSKEPKEREQATQIAEIRRDGNLLLVTLLLTNTIAMELLPLVLDAIFPGSMLSLVLAVILVMLFGEIIPQAVCSRHALEIGAMFVGLVKILRFLLYPIAKPIAICLDVFLGQEMGQIYTREELKGLVDVHNRNKYGVLTSDEASILKGTLDLESKNVAQIMTKAENVFMLDVDGKLGRDNLKSILHYGHSRVPLYHGQRSNVVGLLLTKQLILIDPDDEIPIRAIFNKKKRAHKIKVAPPVCVSADCKIHELLNEFQIGRSHLAIVYDDVLKDADSRKLQGIVTLEDIIEEILQEEIVDETDVYQDNQSRKPVLTRNKDGRLVRSTPQAEILAAQRLKGTNHIIIREIDVQEMQQPLRQMLDSSYGATSSSTSRAPPAWTPTKSQRVIQLEIPHHLADDLSLDGAQSAARASQPGFAELVSSGAEGQTGDVVLDMTMSEELEMEESTSSKQSTWKSALKPETSSTMDGDPTWRPTTAPPRVEYDEEDWAPTQIGASGKSSSAIHDILMPPTPRPGTEAAKRMEAEAAKNLQDKERFSLDSASTQPQPDAQDPNAQISLGPLSGASVGGQPSVKKVPSKRPKKGKKRGKKN</sequence>
<evidence type="ECO:0000313" key="13">
    <source>
        <dbReference type="Proteomes" id="UP001157974"/>
    </source>
</evidence>
<dbReference type="PROSITE" id="PS51846">
    <property type="entry name" value="CNNM"/>
    <property type="match status" value="1"/>
</dbReference>
<dbReference type="SUPFAM" id="SSF54631">
    <property type="entry name" value="CBS-domain pair"/>
    <property type="match status" value="1"/>
</dbReference>
<comment type="caution">
    <text evidence="12">The sequence shown here is derived from an EMBL/GenBank/DDBJ whole genome shotgun (WGS) entry which is preliminary data.</text>
</comment>